<keyword evidence="5 10" id="KW-0808">Transferase</keyword>
<dbReference type="InterPro" id="IPR004839">
    <property type="entry name" value="Aminotransferase_I/II_large"/>
</dbReference>
<dbReference type="SUPFAM" id="SSF53383">
    <property type="entry name" value="PLP-dependent transferases"/>
    <property type="match status" value="1"/>
</dbReference>
<dbReference type="NCBIfam" id="TIGR00858">
    <property type="entry name" value="bioF"/>
    <property type="match status" value="1"/>
</dbReference>
<dbReference type="InterPro" id="IPR015421">
    <property type="entry name" value="PyrdxlP-dep_Trfase_major"/>
</dbReference>
<keyword evidence="6" id="KW-0093">Biotin biosynthesis</keyword>
<dbReference type="RefSeq" id="WP_126724730.1">
    <property type="nucleotide sequence ID" value="NZ_RYZH01000011.1"/>
</dbReference>
<dbReference type="Pfam" id="PF00155">
    <property type="entry name" value="Aminotran_1_2"/>
    <property type="match status" value="1"/>
</dbReference>
<feature type="modified residue" description="N6-(pyridoxal phosphate)lysine" evidence="9">
    <location>
        <position position="242"/>
    </location>
</feature>
<reference evidence="12 13" key="1">
    <citation type="submission" date="2018-12" db="EMBL/GenBank/DDBJ databases">
        <authorList>
            <person name="Toschakov S.V."/>
        </authorList>
    </citation>
    <scope>NUCLEOTIDE SEQUENCE [LARGE SCALE GENOMIC DNA]</scope>
    <source>
        <strain evidence="12 13">GM2012</strain>
    </source>
</reference>
<dbReference type="PANTHER" id="PTHR13693:SF100">
    <property type="entry name" value="8-AMINO-7-OXONONANOATE SYNTHASE"/>
    <property type="match status" value="1"/>
</dbReference>
<evidence type="ECO:0000256" key="2">
    <source>
        <dbReference type="ARBA" id="ARBA00004746"/>
    </source>
</evidence>
<gene>
    <name evidence="12" type="primary">bioF</name>
    <name evidence="12" type="ORF">TsocGM_07725</name>
</gene>
<dbReference type="EC" id="2.3.1.47" evidence="10"/>
<dbReference type="InterPro" id="IPR004723">
    <property type="entry name" value="AONS_Archaea/Proteobacteria"/>
</dbReference>
<dbReference type="InterPro" id="IPR015424">
    <property type="entry name" value="PyrdxlP-dep_Trfase"/>
</dbReference>
<keyword evidence="7 9" id="KW-0663">Pyridoxal phosphate</keyword>
<proteinExistence type="inferred from homology"/>
<dbReference type="CDD" id="cd06454">
    <property type="entry name" value="KBL_like"/>
    <property type="match status" value="1"/>
</dbReference>
<comment type="similarity">
    <text evidence="3 10">Belongs to the class-II pyridoxal-phosphate-dependent aminotransferase family. BioF subfamily.</text>
</comment>
<comment type="caution">
    <text evidence="12">The sequence shown here is derived from an EMBL/GenBank/DDBJ whole genome shotgun (WGS) entry which is preliminary data.</text>
</comment>
<sequence length="401" mass="42607">MSIDPFSWIDEIAETRARQGLTRRLIAIRPGAPGRVEQDGRPLLNFSSNDYLGLAGDPRLVEAAGRAAGRFGWGSGASPLVSGWTEAHRELAEAIADFEGAEAVALFPTGYAANLGTIAALVGPGDAVYGDRLNHSSLIQGVRLSGARLRVYPHGDTDRLASVLARDQGRFRRILIATDGVFSMDGDLAPLPELVALADRVGAMLLVDEAHGTGVFGDDGRGSASALGVADRVPIRLGTLSKALGSLGGFVAGSRRLVDHLINHAPTLVYSTAMPAAAAAAAGEALRISREEPWRRERVHEIGRRLRSRLRAEGFAIPDSEGPIVPVILGEAAEACEAAAFLRESGLLVPAIRPPTVPRGEARLRISLTAALEDDAIDRLVEVMRGIREDRGRGDRRSDPE</sequence>
<evidence type="ECO:0000256" key="1">
    <source>
        <dbReference type="ARBA" id="ARBA00001933"/>
    </source>
</evidence>
<accession>A0A432MLV0</accession>
<dbReference type="InterPro" id="IPR015422">
    <property type="entry name" value="PyrdxlP-dep_Trfase_small"/>
</dbReference>
<evidence type="ECO:0000256" key="3">
    <source>
        <dbReference type="ARBA" id="ARBA00010008"/>
    </source>
</evidence>
<keyword evidence="12" id="KW-0012">Acyltransferase</keyword>
<evidence type="ECO:0000256" key="5">
    <source>
        <dbReference type="ARBA" id="ARBA00022679"/>
    </source>
</evidence>
<evidence type="ECO:0000256" key="10">
    <source>
        <dbReference type="RuleBase" id="RU003693"/>
    </source>
</evidence>
<evidence type="ECO:0000256" key="8">
    <source>
        <dbReference type="ARBA" id="ARBA00047715"/>
    </source>
</evidence>
<comment type="cofactor">
    <cofactor evidence="1 9 10">
        <name>pyridoxal 5'-phosphate</name>
        <dbReference type="ChEBI" id="CHEBI:597326"/>
    </cofactor>
</comment>
<reference evidence="12 13" key="2">
    <citation type="submission" date="2019-01" db="EMBL/GenBank/DDBJ databases">
        <title>Tautonia sociabilis, a novel thermotolerant planctomycete of Isosphaeraceae family, isolated from a 4000 m deep subterranean habitat.</title>
        <authorList>
            <person name="Kovaleva O.L."/>
            <person name="Elcheninov A.G."/>
            <person name="Van Heerden E."/>
            <person name="Toshchakov S.V."/>
            <person name="Novikov A."/>
            <person name="Bonch-Osmolovskaya E.A."/>
            <person name="Kublanov I.V."/>
        </authorList>
    </citation>
    <scope>NUCLEOTIDE SEQUENCE [LARGE SCALE GENOMIC DNA]</scope>
    <source>
        <strain evidence="12 13">GM2012</strain>
    </source>
</reference>
<dbReference type="GO" id="GO:0030170">
    <property type="term" value="F:pyridoxal phosphate binding"/>
    <property type="evidence" value="ECO:0007669"/>
    <property type="project" value="InterPro"/>
</dbReference>
<protein>
    <recommendedName>
        <fullName evidence="10">8-amino-7-ketopelargonate synthase</fullName>
        <ecNumber evidence="10">2.3.1.47</ecNumber>
    </recommendedName>
</protein>
<dbReference type="Gene3D" id="3.40.640.10">
    <property type="entry name" value="Type I PLP-dependent aspartate aminotransferase-like (Major domain)"/>
    <property type="match status" value="1"/>
</dbReference>
<dbReference type="PROSITE" id="PS00599">
    <property type="entry name" value="AA_TRANSFER_CLASS_2"/>
    <property type="match status" value="1"/>
</dbReference>
<evidence type="ECO:0000259" key="11">
    <source>
        <dbReference type="Pfam" id="PF00155"/>
    </source>
</evidence>
<keyword evidence="13" id="KW-1185">Reference proteome</keyword>
<dbReference type="AlphaFoldDB" id="A0A432MLV0"/>
<dbReference type="InterPro" id="IPR001917">
    <property type="entry name" value="Aminotrans_II_pyridoxalP_BS"/>
</dbReference>
<dbReference type="Gene3D" id="3.90.1150.10">
    <property type="entry name" value="Aspartate Aminotransferase, domain 1"/>
    <property type="match status" value="1"/>
</dbReference>
<dbReference type="Proteomes" id="UP000280296">
    <property type="component" value="Unassembled WGS sequence"/>
</dbReference>
<comment type="pathway">
    <text evidence="2 10">Cofactor biosynthesis; biotin biosynthesis.</text>
</comment>
<name>A0A432MLV0_9BACT</name>
<comment type="catalytic activity">
    <reaction evidence="8 10">
        <text>6-carboxyhexanoyl-[ACP] + L-alanine + H(+) = (8S)-8-amino-7-oxononanoate + holo-[ACP] + CO2</text>
        <dbReference type="Rhea" id="RHEA:42288"/>
        <dbReference type="Rhea" id="RHEA-COMP:9685"/>
        <dbReference type="Rhea" id="RHEA-COMP:9955"/>
        <dbReference type="ChEBI" id="CHEBI:15378"/>
        <dbReference type="ChEBI" id="CHEBI:16526"/>
        <dbReference type="ChEBI" id="CHEBI:57972"/>
        <dbReference type="ChEBI" id="CHEBI:64479"/>
        <dbReference type="ChEBI" id="CHEBI:78846"/>
        <dbReference type="ChEBI" id="CHEBI:149468"/>
        <dbReference type="EC" id="2.3.1.47"/>
    </reaction>
</comment>
<dbReference type="InterPro" id="IPR050087">
    <property type="entry name" value="AON_synthase_class-II"/>
</dbReference>
<evidence type="ECO:0000313" key="13">
    <source>
        <dbReference type="Proteomes" id="UP000280296"/>
    </source>
</evidence>
<evidence type="ECO:0000313" key="12">
    <source>
        <dbReference type="EMBL" id="RUL88403.1"/>
    </source>
</evidence>
<dbReference type="PANTHER" id="PTHR13693">
    <property type="entry name" value="CLASS II AMINOTRANSFERASE/8-AMINO-7-OXONONANOATE SYNTHASE"/>
    <property type="match status" value="1"/>
</dbReference>
<dbReference type="OrthoDB" id="9807157at2"/>
<feature type="domain" description="Aminotransferase class I/classII large" evidence="11">
    <location>
        <begin position="42"/>
        <end position="383"/>
    </location>
</feature>
<evidence type="ECO:0000256" key="4">
    <source>
        <dbReference type="ARBA" id="ARBA00011738"/>
    </source>
</evidence>
<dbReference type="EMBL" id="RYZH01000011">
    <property type="protein sequence ID" value="RUL88403.1"/>
    <property type="molecule type" value="Genomic_DNA"/>
</dbReference>
<dbReference type="UniPathway" id="UPA00078"/>
<evidence type="ECO:0000256" key="6">
    <source>
        <dbReference type="ARBA" id="ARBA00022756"/>
    </source>
</evidence>
<comment type="subunit">
    <text evidence="4 10">Homodimer.</text>
</comment>
<evidence type="ECO:0000256" key="7">
    <source>
        <dbReference type="ARBA" id="ARBA00022898"/>
    </source>
</evidence>
<dbReference type="GO" id="GO:0009102">
    <property type="term" value="P:biotin biosynthetic process"/>
    <property type="evidence" value="ECO:0007669"/>
    <property type="project" value="UniProtKB-UniRule"/>
</dbReference>
<dbReference type="GO" id="GO:0008710">
    <property type="term" value="F:8-amino-7-oxononanoate synthase activity"/>
    <property type="evidence" value="ECO:0007669"/>
    <property type="project" value="UniProtKB-UniRule"/>
</dbReference>
<organism evidence="12 13">
    <name type="scientific">Tautonia sociabilis</name>
    <dbReference type="NCBI Taxonomy" id="2080755"/>
    <lineage>
        <taxon>Bacteria</taxon>
        <taxon>Pseudomonadati</taxon>
        <taxon>Planctomycetota</taxon>
        <taxon>Planctomycetia</taxon>
        <taxon>Isosphaerales</taxon>
        <taxon>Isosphaeraceae</taxon>
        <taxon>Tautonia</taxon>
    </lineage>
</organism>
<comment type="function">
    <text evidence="10">Catalyzes the decarboxylative condensation of pimeloyl-[acyl-carrier protein] and L-alanine to produce 8-amino-7-oxononanoate (AON), [acyl-carrier protein], and carbon dioxide.</text>
</comment>
<evidence type="ECO:0000256" key="9">
    <source>
        <dbReference type="PIRSR" id="PIRSR604723-51"/>
    </source>
</evidence>